<dbReference type="PANTHER" id="PTHR42796:SF4">
    <property type="entry name" value="FUMARYLACETOACETATE HYDROLASE DOMAIN-CONTAINING PROTEIN 2A"/>
    <property type="match status" value="1"/>
</dbReference>
<dbReference type="InterPro" id="IPR051121">
    <property type="entry name" value="FAH"/>
</dbReference>
<sequence length="119" mass="13309">VGNDVSERTWQASDRTLWRAKNTDTFKPMGPWIETDATLDDMVTTVRLNGKETISFETNDMIFGVEKYISEITRYLTLHPGDVIWMGTDGTSKDMKNGDTCEIEISGVGTLSNPVIKDS</sequence>
<dbReference type="InterPro" id="IPR011234">
    <property type="entry name" value="Fumarylacetoacetase-like_C"/>
</dbReference>
<proteinExistence type="inferred from homology"/>
<name>A0A382GWA8_9ZZZZ</name>
<evidence type="ECO:0000259" key="3">
    <source>
        <dbReference type="Pfam" id="PF01557"/>
    </source>
</evidence>
<accession>A0A382GWA8</accession>
<organism evidence="4">
    <name type="scientific">marine metagenome</name>
    <dbReference type="NCBI Taxonomy" id="408172"/>
    <lineage>
        <taxon>unclassified sequences</taxon>
        <taxon>metagenomes</taxon>
        <taxon>ecological metagenomes</taxon>
    </lineage>
</organism>
<dbReference type="GO" id="GO:0046872">
    <property type="term" value="F:metal ion binding"/>
    <property type="evidence" value="ECO:0007669"/>
    <property type="project" value="UniProtKB-KW"/>
</dbReference>
<evidence type="ECO:0000256" key="2">
    <source>
        <dbReference type="ARBA" id="ARBA00022723"/>
    </source>
</evidence>
<reference evidence="4" key="1">
    <citation type="submission" date="2018-05" db="EMBL/GenBank/DDBJ databases">
        <authorList>
            <person name="Lanie J.A."/>
            <person name="Ng W.-L."/>
            <person name="Kazmierczak K.M."/>
            <person name="Andrzejewski T.M."/>
            <person name="Davidsen T.M."/>
            <person name="Wayne K.J."/>
            <person name="Tettelin H."/>
            <person name="Glass J.I."/>
            <person name="Rusch D."/>
            <person name="Podicherti R."/>
            <person name="Tsui H.-C.T."/>
            <person name="Winkler M.E."/>
        </authorList>
    </citation>
    <scope>NUCLEOTIDE SEQUENCE</scope>
</reference>
<dbReference type="Gene3D" id="3.90.850.10">
    <property type="entry name" value="Fumarylacetoacetase-like, C-terminal domain"/>
    <property type="match status" value="1"/>
</dbReference>
<dbReference type="SUPFAM" id="SSF56529">
    <property type="entry name" value="FAH"/>
    <property type="match status" value="1"/>
</dbReference>
<dbReference type="PANTHER" id="PTHR42796">
    <property type="entry name" value="FUMARYLACETOACETATE HYDROLASE DOMAIN-CONTAINING PROTEIN 2A-RELATED"/>
    <property type="match status" value="1"/>
</dbReference>
<gene>
    <name evidence="4" type="ORF">METZ01_LOCUS232028</name>
</gene>
<dbReference type="AlphaFoldDB" id="A0A382GWA8"/>
<evidence type="ECO:0000256" key="1">
    <source>
        <dbReference type="ARBA" id="ARBA00010211"/>
    </source>
</evidence>
<protein>
    <recommendedName>
        <fullName evidence="3">Fumarylacetoacetase-like C-terminal domain-containing protein</fullName>
    </recommendedName>
</protein>
<dbReference type="GO" id="GO:0044281">
    <property type="term" value="P:small molecule metabolic process"/>
    <property type="evidence" value="ECO:0007669"/>
    <property type="project" value="UniProtKB-ARBA"/>
</dbReference>
<feature type="domain" description="Fumarylacetoacetase-like C-terminal" evidence="3">
    <location>
        <begin position="1"/>
        <end position="115"/>
    </location>
</feature>
<feature type="non-terminal residue" evidence="4">
    <location>
        <position position="1"/>
    </location>
</feature>
<dbReference type="InterPro" id="IPR036663">
    <property type="entry name" value="Fumarylacetoacetase_C_sf"/>
</dbReference>
<dbReference type="GO" id="GO:0003824">
    <property type="term" value="F:catalytic activity"/>
    <property type="evidence" value="ECO:0007669"/>
    <property type="project" value="InterPro"/>
</dbReference>
<comment type="similarity">
    <text evidence="1">Belongs to the FAH family.</text>
</comment>
<dbReference type="Pfam" id="PF01557">
    <property type="entry name" value="FAA_hydrolase"/>
    <property type="match status" value="1"/>
</dbReference>
<keyword evidence="2" id="KW-0479">Metal-binding</keyword>
<dbReference type="EMBL" id="UINC01057714">
    <property type="protein sequence ID" value="SVB79174.1"/>
    <property type="molecule type" value="Genomic_DNA"/>
</dbReference>
<evidence type="ECO:0000313" key="4">
    <source>
        <dbReference type="EMBL" id="SVB79174.1"/>
    </source>
</evidence>